<organism evidence="2 3">
    <name type="scientific">Tetraparma gracilis</name>
    <dbReference type="NCBI Taxonomy" id="2962635"/>
    <lineage>
        <taxon>Eukaryota</taxon>
        <taxon>Sar</taxon>
        <taxon>Stramenopiles</taxon>
        <taxon>Ochrophyta</taxon>
        <taxon>Bolidophyceae</taxon>
        <taxon>Parmales</taxon>
        <taxon>Triparmaceae</taxon>
        <taxon>Tetraparma</taxon>
    </lineage>
</organism>
<proteinExistence type="predicted"/>
<gene>
    <name evidence="2" type="ORF">TeGR_g1687</name>
</gene>
<dbReference type="SUPFAM" id="SSF49764">
    <property type="entry name" value="HSP20-like chaperones"/>
    <property type="match status" value="1"/>
</dbReference>
<evidence type="ECO:0000313" key="3">
    <source>
        <dbReference type="Proteomes" id="UP001165060"/>
    </source>
</evidence>
<evidence type="ECO:0000256" key="1">
    <source>
        <dbReference type="SAM" id="MobiDB-lite"/>
    </source>
</evidence>
<dbReference type="PANTHER" id="PTHR12356:SF3">
    <property type="entry name" value="NUCLEAR MIGRATION PROTEIN NUDC"/>
    <property type="match status" value="1"/>
</dbReference>
<evidence type="ECO:0000313" key="2">
    <source>
        <dbReference type="EMBL" id="GMI31864.1"/>
    </source>
</evidence>
<sequence length="137" mass="15672">MKTSSRLHLRLSRLRAAASRLLSRLASPARSCRRPQPEAGGPPARGGHRRQSTSEERQLARIVEKHMREAKEARRAPENSKLADLDGETRQTVEKMMFDQRQKALNLPTADEQKKLDILEKFKGQHPEMDFSKAKFT</sequence>
<feature type="compositionally biased region" description="Basic and acidic residues" evidence="1">
    <location>
        <begin position="52"/>
        <end position="90"/>
    </location>
</feature>
<dbReference type="PANTHER" id="PTHR12356">
    <property type="entry name" value="NUCLEAR MOVEMENT PROTEIN NUDC"/>
    <property type="match status" value="1"/>
</dbReference>
<dbReference type="Proteomes" id="UP001165060">
    <property type="component" value="Unassembled WGS sequence"/>
</dbReference>
<feature type="region of interest" description="Disordered" evidence="1">
    <location>
        <begin position="25"/>
        <end position="90"/>
    </location>
</feature>
<comment type="caution">
    <text evidence="2">The sequence shown here is derived from an EMBL/GenBank/DDBJ whole genome shotgun (WGS) entry which is preliminary data.</text>
</comment>
<protein>
    <submittedName>
        <fullName evidence="2">Uncharacterized protein</fullName>
    </submittedName>
</protein>
<name>A0ABQ6MTC3_9STRA</name>
<dbReference type="InterPro" id="IPR008978">
    <property type="entry name" value="HSP20-like_chaperone"/>
</dbReference>
<keyword evidence="3" id="KW-1185">Reference proteome</keyword>
<dbReference type="EMBL" id="BRYB01006005">
    <property type="protein sequence ID" value="GMI31864.1"/>
    <property type="molecule type" value="Genomic_DNA"/>
</dbReference>
<reference evidence="2 3" key="1">
    <citation type="journal article" date="2023" name="Commun. Biol.">
        <title>Genome analysis of Parmales, the sister group of diatoms, reveals the evolutionary specialization of diatoms from phago-mixotrophs to photoautotrophs.</title>
        <authorList>
            <person name="Ban H."/>
            <person name="Sato S."/>
            <person name="Yoshikawa S."/>
            <person name="Yamada K."/>
            <person name="Nakamura Y."/>
            <person name="Ichinomiya M."/>
            <person name="Sato N."/>
            <person name="Blanc-Mathieu R."/>
            <person name="Endo H."/>
            <person name="Kuwata A."/>
            <person name="Ogata H."/>
        </authorList>
    </citation>
    <scope>NUCLEOTIDE SEQUENCE [LARGE SCALE GENOMIC DNA]</scope>
</reference>
<accession>A0ABQ6MTC3</accession>
<dbReference type="InterPro" id="IPR037898">
    <property type="entry name" value="NudC_fam"/>
</dbReference>